<gene>
    <name evidence="2" type="ORF">PCANC_19257</name>
</gene>
<dbReference type="PROSITE" id="PS51257">
    <property type="entry name" value="PROKAR_LIPOPROTEIN"/>
    <property type="match status" value="1"/>
</dbReference>
<organism evidence="2 3">
    <name type="scientific">Puccinia coronata f. sp. avenae</name>
    <dbReference type="NCBI Taxonomy" id="200324"/>
    <lineage>
        <taxon>Eukaryota</taxon>
        <taxon>Fungi</taxon>
        <taxon>Dikarya</taxon>
        <taxon>Basidiomycota</taxon>
        <taxon>Pucciniomycotina</taxon>
        <taxon>Pucciniomycetes</taxon>
        <taxon>Pucciniales</taxon>
        <taxon>Pucciniaceae</taxon>
        <taxon>Puccinia</taxon>
    </lineage>
</organism>
<feature type="chain" id="PRO_5014995617" evidence="1">
    <location>
        <begin position="20"/>
        <end position="304"/>
    </location>
</feature>
<reference evidence="2 3" key="1">
    <citation type="submission" date="2017-11" db="EMBL/GenBank/DDBJ databases">
        <title>De novo assembly and phasing of dikaryotic genomes from two isolates of Puccinia coronata f. sp. avenae, the causal agent of oat crown rust.</title>
        <authorList>
            <person name="Miller M.E."/>
            <person name="Zhang Y."/>
            <person name="Omidvar V."/>
            <person name="Sperschneider J."/>
            <person name="Schwessinger B."/>
            <person name="Raley C."/>
            <person name="Palmer J.M."/>
            <person name="Garnica D."/>
            <person name="Upadhyaya N."/>
            <person name="Rathjen J."/>
            <person name="Taylor J.M."/>
            <person name="Park R.F."/>
            <person name="Dodds P.N."/>
            <person name="Hirsch C.D."/>
            <person name="Kianian S.F."/>
            <person name="Figueroa M."/>
        </authorList>
    </citation>
    <scope>NUCLEOTIDE SEQUENCE [LARGE SCALE GENOMIC DNA]</scope>
    <source>
        <strain evidence="2">12NC29</strain>
    </source>
</reference>
<evidence type="ECO:0000313" key="2">
    <source>
        <dbReference type="EMBL" id="PLW36493.1"/>
    </source>
</evidence>
<keyword evidence="1" id="KW-0732">Signal</keyword>
<feature type="signal peptide" evidence="1">
    <location>
        <begin position="1"/>
        <end position="19"/>
    </location>
</feature>
<keyword evidence="3" id="KW-1185">Reference proteome</keyword>
<evidence type="ECO:0000313" key="3">
    <source>
        <dbReference type="Proteomes" id="UP000235388"/>
    </source>
</evidence>
<name>A0A2N5UFI3_9BASI</name>
<comment type="caution">
    <text evidence="2">The sequence shown here is derived from an EMBL/GenBank/DDBJ whole genome shotgun (WGS) entry which is preliminary data.</text>
</comment>
<dbReference type="Proteomes" id="UP000235388">
    <property type="component" value="Unassembled WGS sequence"/>
</dbReference>
<dbReference type="AlphaFoldDB" id="A0A2N5UFI3"/>
<protein>
    <submittedName>
        <fullName evidence="2">Uncharacterized protein</fullName>
    </submittedName>
</protein>
<dbReference type="EMBL" id="PGCJ01000238">
    <property type="protein sequence ID" value="PLW36493.1"/>
    <property type="molecule type" value="Genomic_DNA"/>
</dbReference>
<proteinExistence type="predicted"/>
<evidence type="ECO:0000256" key="1">
    <source>
        <dbReference type="SAM" id="SignalP"/>
    </source>
</evidence>
<accession>A0A2N5UFI3</accession>
<sequence length="304" mass="34147">MKAIVNLLMVIVGAQLAIGCRGMDRFWNPTHGSEDILSGYANWSGEENRLVQQHTASGSLSQKSLKDISSSLMDDVQFSASPREVDTAQSSGQSSVHQLVFDKAVFATPPDQDTKANDKSRLRLIENEIDKSPTSTLIVPIEAMQDFLKLFHSPRPTTSQHTPSQMAAWEMDIFLTRSAEIWKTFYQKQLGINFISEKKWFLQILDQIHPNQKVDKSVVDDLVNFFLCYIFFVDMILTTIRKPTYMAPQTVTPKPLARILPPSTLIAKQLSTAHHSTTLFHAEHPECIGPPYPRNSVIDALPPP</sequence>
<feature type="non-terminal residue" evidence="2">
    <location>
        <position position="304"/>
    </location>
</feature>